<comment type="caution">
    <text evidence="1">The sequence shown here is derived from an EMBL/GenBank/DDBJ whole genome shotgun (WGS) entry which is preliminary data.</text>
</comment>
<sequence length="766" mass="85957">MLRSDSSSNLVSALHTASIKTSFPQSRDPQIRRMPGYAGFQLSVELTRFLPLERLVNTGVTRLVNFARELRQSGEDIVVEEELAAIFGRGRISAALEKDFKRQVNIQKYTPLSHGSDLDLAEGMGPTVLRAFQEQRYFATVLTLSMLSYLQAPTSLARMISKSISLRLVANVPDSPMDPGFEGIMKTLMTCSSQTAAFQWSTYMENVEHRIKETIPGYCFQQTYTVLPHTLMTGAMDFLYLAQSLPEDRIITVSNQAGCITLIIWAHYILGLSVVIDTPDRLHVVVFGTQEAAQVHITWSPPDEGDIRADSWDNSSATRGTEICLYDKDRSVILTCTPEEEDSLLNRGEPSISEQSFLIITSYTETQSTAAQQPSINQPEAIVIEAWRVINSARLLFHGMDIDPAVITSYAEYFGHTMLDDVSLPTTVTALYKSTEQEGNPISAFLSRVKILAKIVLLFAHVVEVSECGELPLILEDAGHRWQNPAMHQALEAPTSRGLVNPGHTFDAVAKLISDPSAMPDDKLESRFFLSSGVGWSIFYDTIGSPDPSQCRPELVHVRRGTPMNRKTREIKFWIRDGNAHFATSGHPGVDTLETGAQYVPRSVARITQRTEYWSSQPREFELTHFLNVEPNADWQQFEAFREYAQYRIMIQALWQAHTTPECSHYTTPSASPSAHQEPAKLGPDAAVFHGWDRVSFDEGSYDGIPNRVLIFLTFAQPSIRWLALTNAVGMRDEWGRQVMLRRETCCVECALEYTVLKQGRWVLIL</sequence>
<reference evidence="1 2" key="1">
    <citation type="submission" date="2024-07" db="EMBL/GenBank/DDBJ databases">
        <title>Section-level genome sequencing and comparative genomics of Aspergillus sections Usti and Cavernicolus.</title>
        <authorList>
            <consortium name="Lawrence Berkeley National Laboratory"/>
            <person name="Nybo J.L."/>
            <person name="Vesth T.C."/>
            <person name="Theobald S."/>
            <person name="Frisvad J.C."/>
            <person name="Larsen T.O."/>
            <person name="Kjaerboelling I."/>
            <person name="Rothschild-Mancinelli K."/>
            <person name="Lyhne E.K."/>
            <person name="Kogle M.E."/>
            <person name="Barry K."/>
            <person name="Clum A."/>
            <person name="Na H."/>
            <person name="Ledsgaard L."/>
            <person name="Lin J."/>
            <person name="Lipzen A."/>
            <person name="Kuo A."/>
            <person name="Riley R."/>
            <person name="Mondo S."/>
            <person name="LaButti K."/>
            <person name="Haridas S."/>
            <person name="Pangalinan J."/>
            <person name="Salamov A.A."/>
            <person name="Simmons B.A."/>
            <person name="Magnuson J.K."/>
            <person name="Chen J."/>
            <person name="Drula E."/>
            <person name="Henrissat B."/>
            <person name="Wiebenga A."/>
            <person name="Lubbers R.J."/>
            <person name="Gomes A.C."/>
            <person name="Makela M.R."/>
            <person name="Stajich J."/>
            <person name="Grigoriev I.V."/>
            <person name="Mortensen U.H."/>
            <person name="De vries R.P."/>
            <person name="Baker S.E."/>
            <person name="Andersen M.R."/>
        </authorList>
    </citation>
    <scope>NUCLEOTIDE SEQUENCE [LARGE SCALE GENOMIC DNA]</scope>
    <source>
        <strain evidence="1 2">CBS 600.67</strain>
    </source>
</reference>
<proteinExistence type="predicted"/>
<accession>A0ABR4HXB7</accession>
<evidence type="ECO:0000313" key="2">
    <source>
        <dbReference type="Proteomes" id="UP001610335"/>
    </source>
</evidence>
<dbReference type="EMBL" id="JBFXLS010000072">
    <property type="protein sequence ID" value="KAL2820146.1"/>
    <property type="molecule type" value="Genomic_DNA"/>
</dbReference>
<dbReference type="Proteomes" id="UP001610335">
    <property type="component" value="Unassembled WGS sequence"/>
</dbReference>
<protein>
    <submittedName>
        <fullName evidence="1">Uncharacterized protein</fullName>
    </submittedName>
</protein>
<keyword evidence="2" id="KW-1185">Reference proteome</keyword>
<name>A0ABR4HXB7_9EURO</name>
<organism evidence="1 2">
    <name type="scientific">Aspergillus cavernicola</name>
    <dbReference type="NCBI Taxonomy" id="176166"/>
    <lineage>
        <taxon>Eukaryota</taxon>
        <taxon>Fungi</taxon>
        <taxon>Dikarya</taxon>
        <taxon>Ascomycota</taxon>
        <taxon>Pezizomycotina</taxon>
        <taxon>Eurotiomycetes</taxon>
        <taxon>Eurotiomycetidae</taxon>
        <taxon>Eurotiales</taxon>
        <taxon>Aspergillaceae</taxon>
        <taxon>Aspergillus</taxon>
        <taxon>Aspergillus subgen. Nidulantes</taxon>
    </lineage>
</organism>
<gene>
    <name evidence="1" type="ORF">BDW59DRAFT_164760</name>
</gene>
<evidence type="ECO:0000313" key="1">
    <source>
        <dbReference type="EMBL" id="KAL2820146.1"/>
    </source>
</evidence>